<evidence type="ECO:0000313" key="2">
    <source>
        <dbReference type="Proteomes" id="UP000095283"/>
    </source>
</evidence>
<name>A0A1I7XAJ7_HETBA</name>
<protein>
    <submittedName>
        <fullName evidence="3">Uncharacterized protein</fullName>
    </submittedName>
</protein>
<evidence type="ECO:0000256" key="1">
    <source>
        <dbReference type="SAM" id="MobiDB-lite"/>
    </source>
</evidence>
<dbReference type="AlphaFoldDB" id="A0A1I7XAJ7"/>
<proteinExistence type="predicted"/>
<accession>A0A1I7XAJ7</accession>
<evidence type="ECO:0000313" key="3">
    <source>
        <dbReference type="WBParaSite" id="Hba_14711"/>
    </source>
</evidence>
<feature type="compositionally biased region" description="Polar residues" evidence="1">
    <location>
        <begin position="40"/>
        <end position="58"/>
    </location>
</feature>
<organism evidence="2 3">
    <name type="scientific">Heterorhabditis bacteriophora</name>
    <name type="common">Entomopathogenic nematode worm</name>
    <dbReference type="NCBI Taxonomy" id="37862"/>
    <lineage>
        <taxon>Eukaryota</taxon>
        <taxon>Metazoa</taxon>
        <taxon>Ecdysozoa</taxon>
        <taxon>Nematoda</taxon>
        <taxon>Chromadorea</taxon>
        <taxon>Rhabditida</taxon>
        <taxon>Rhabditina</taxon>
        <taxon>Rhabditomorpha</taxon>
        <taxon>Strongyloidea</taxon>
        <taxon>Heterorhabditidae</taxon>
        <taxon>Heterorhabditis</taxon>
    </lineage>
</organism>
<sequence length="227" mass="25777">MNEMNEMSSGSKGFEKFEVQVEQTQETPRAKLVDKKRSTPEITPLTTPNARTRTSTSVKQRRAAKFQTTKAARHQKKAIEINSKTPASDLKTTGSINKRFVMRKKPVSFDYKTGNKTSISNTPLVCEIQRLFHYYIANNFSEWYNFVCCSTNNTNRKKYGKVSNTTPQKKSTKILPLINETKRNTTTTAVPISLTKDAKSILNAVRLVQPVWNMTGVSRESTMKNQN</sequence>
<dbReference type="WBParaSite" id="Hba_14711">
    <property type="protein sequence ID" value="Hba_14711"/>
    <property type="gene ID" value="Hba_14711"/>
</dbReference>
<feature type="compositionally biased region" description="Basic and acidic residues" evidence="1">
    <location>
        <begin position="28"/>
        <end position="39"/>
    </location>
</feature>
<reference evidence="3" key="1">
    <citation type="submission" date="2016-11" db="UniProtKB">
        <authorList>
            <consortium name="WormBaseParasite"/>
        </authorList>
    </citation>
    <scope>IDENTIFICATION</scope>
</reference>
<feature type="region of interest" description="Disordered" evidence="1">
    <location>
        <begin position="21"/>
        <end position="58"/>
    </location>
</feature>
<dbReference type="Proteomes" id="UP000095283">
    <property type="component" value="Unplaced"/>
</dbReference>
<keyword evidence="2" id="KW-1185">Reference proteome</keyword>